<dbReference type="GO" id="GO:0016491">
    <property type="term" value="F:oxidoreductase activity"/>
    <property type="evidence" value="ECO:0007669"/>
    <property type="project" value="UniProtKB-KW"/>
</dbReference>
<evidence type="ECO:0000256" key="1">
    <source>
        <dbReference type="ARBA" id="ARBA00010928"/>
    </source>
</evidence>
<evidence type="ECO:0000313" key="5">
    <source>
        <dbReference type="EMBL" id="SEL54109.1"/>
    </source>
</evidence>
<dbReference type="PANTHER" id="PTHR22604">
    <property type="entry name" value="OXIDOREDUCTASES"/>
    <property type="match status" value="1"/>
</dbReference>
<name>A0A1H7R1Z1_9RHOB</name>
<dbReference type="Gene3D" id="3.30.360.10">
    <property type="entry name" value="Dihydrodipicolinate Reductase, domain 2"/>
    <property type="match status" value="1"/>
</dbReference>
<evidence type="ECO:0000313" key="6">
    <source>
        <dbReference type="Proteomes" id="UP000199283"/>
    </source>
</evidence>
<organism evidence="5 6">
    <name type="scientific">Jannaschia helgolandensis</name>
    <dbReference type="NCBI Taxonomy" id="188906"/>
    <lineage>
        <taxon>Bacteria</taxon>
        <taxon>Pseudomonadati</taxon>
        <taxon>Pseudomonadota</taxon>
        <taxon>Alphaproteobacteria</taxon>
        <taxon>Rhodobacterales</taxon>
        <taxon>Roseobacteraceae</taxon>
        <taxon>Jannaschia</taxon>
    </lineage>
</organism>
<gene>
    <name evidence="5" type="ORF">SAMN04488526_2903</name>
</gene>
<protein>
    <submittedName>
        <fullName evidence="5">Predicted dehydrogenase</fullName>
    </submittedName>
</protein>
<evidence type="ECO:0000259" key="3">
    <source>
        <dbReference type="Pfam" id="PF01408"/>
    </source>
</evidence>
<reference evidence="5 6" key="1">
    <citation type="submission" date="2016-10" db="EMBL/GenBank/DDBJ databases">
        <authorList>
            <person name="de Groot N.N."/>
        </authorList>
    </citation>
    <scope>NUCLEOTIDE SEQUENCE [LARGE SCALE GENOMIC DNA]</scope>
    <source>
        <strain evidence="5 6">DSM 14858</strain>
    </source>
</reference>
<dbReference type="SUPFAM" id="SSF55347">
    <property type="entry name" value="Glyceraldehyde-3-phosphate dehydrogenase-like, C-terminal domain"/>
    <property type="match status" value="1"/>
</dbReference>
<dbReference type="InterPro" id="IPR000683">
    <property type="entry name" value="Gfo/Idh/MocA-like_OxRdtase_N"/>
</dbReference>
<dbReference type="OrthoDB" id="9815825at2"/>
<dbReference type="Gene3D" id="3.40.50.720">
    <property type="entry name" value="NAD(P)-binding Rossmann-like Domain"/>
    <property type="match status" value="1"/>
</dbReference>
<dbReference type="Proteomes" id="UP000199283">
    <property type="component" value="Unassembled WGS sequence"/>
</dbReference>
<dbReference type="InterPro" id="IPR050984">
    <property type="entry name" value="Gfo/Idh/MocA_domain"/>
</dbReference>
<sequence>MNDPIRWGILGASNFAQRDMAPAIHAARGNVLSALATRSPDKAAPFADLVPGLRIHDSYDALLADPQIDAVYVPLPHTMHIEWGLKALDAGKHVLVEKPVAMHADDIAPLIAARDRTGLIAAEAYMIVHHPQWHLVRELLADGVVGRLRHVEAVFTYDNSGDPANIRNRAATGGGILPDIGVYTFGSTRWATGAEPDAITHADLDWEDGCDVLARVSARFPDFTAHWVNSMRLLPEQFVLFHGEAGLIRLTAPYNAARFGEAWVEWRGRDGVTHTRSWPGVDQYVLQVEAFAAAVRGEAAFPWTLEDARGTQKVIDMAYAAAGDRPVS</sequence>
<feature type="domain" description="GFO/IDH/MocA-like oxidoreductase" evidence="4">
    <location>
        <begin position="135"/>
        <end position="248"/>
    </location>
</feature>
<proteinExistence type="inferred from homology"/>
<dbReference type="InterPro" id="IPR055170">
    <property type="entry name" value="GFO_IDH_MocA-like_dom"/>
</dbReference>
<dbReference type="Pfam" id="PF01408">
    <property type="entry name" value="GFO_IDH_MocA"/>
    <property type="match status" value="1"/>
</dbReference>
<dbReference type="GO" id="GO:0000166">
    <property type="term" value="F:nucleotide binding"/>
    <property type="evidence" value="ECO:0007669"/>
    <property type="project" value="InterPro"/>
</dbReference>
<dbReference type="EMBL" id="FNZQ01000006">
    <property type="protein sequence ID" value="SEL54109.1"/>
    <property type="molecule type" value="Genomic_DNA"/>
</dbReference>
<dbReference type="AlphaFoldDB" id="A0A1H7R1Z1"/>
<evidence type="ECO:0000256" key="2">
    <source>
        <dbReference type="ARBA" id="ARBA00023002"/>
    </source>
</evidence>
<comment type="similarity">
    <text evidence="1">Belongs to the Gfo/Idh/MocA family.</text>
</comment>
<dbReference type="SUPFAM" id="SSF51735">
    <property type="entry name" value="NAD(P)-binding Rossmann-fold domains"/>
    <property type="match status" value="1"/>
</dbReference>
<evidence type="ECO:0000259" key="4">
    <source>
        <dbReference type="Pfam" id="PF22725"/>
    </source>
</evidence>
<dbReference type="Pfam" id="PF22725">
    <property type="entry name" value="GFO_IDH_MocA_C3"/>
    <property type="match status" value="1"/>
</dbReference>
<dbReference type="InterPro" id="IPR036291">
    <property type="entry name" value="NAD(P)-bd_dom_sf"/>
</dbReference>
<dbReference type="PANTHER" id="PTHR22604:SF105">
    <property type="entry name" value="TRANS-1,2-DIHYDROBENZENE-1,2-DIOL DEHYDROGENASE"/>
    <property type="match status" value="1"/>
</dbReference>
<dbReference type="RefSeq" id="WP_092763970.1">
    <property type="nucleotide sequence ID" value="NZ_FNZQ01000006.1"/>
</dbReference>
<dbReference type="STRING" id="188906.SAMN04488526_2903"/>
<keyword evidence="6" id="KW-1185">Reference proteome</keyword>
<feature type="domain" description="Gfo/Idh/MocA-like oxidoreductase N-terminal" evidence="3">
    <location>
        <begin position="5"/>
        <end position="121"/>
    </location>
</feature>
<keyword evidence="2" id="KW-0560">Oxidoreductase</keyword>
<accession>A0A1H7R1Z1</accession>